<proteinExistence type="inferred from homology"/>
<keyword evidence="4" id="KW-0812">Transmembrane</keyword>
<accession>A0ABN3PSS8</accession>
<evidence type="ECO:0000313" key="5">
    <source>
        <dbReference type="EMBL" id="GAA2594292.1"/>
    </source>
</evidence>
<dbReference type="Proteomes" id="UP001501509">
    <property type="component" value="Unassembled WGS sequence"/>
</dbReference>
<feature type="compositionally biased region" description="Basic and acidic residues" evidence="3">
    <location>
        <begin position="7"/>
        <end position="35"/>
    </location>
</feature>
<keyword evidence="4" id="KW-1133">Transmembrane helix</keyword>
<dbReference type="InterPro" id="IPR010273">
    <property type="entry name" value="DUF881"/>
</dbReference>
<organism evidence="5 6">
    <name type="scientific">Actinomadura fulvescens</name>
    <dbReference type="NCBI Taxonomy" id="46160"/>
    <lineage>
        <taxon>Bacteria</taxon>
        <taxon>Bacillati</taxon>
        <taxon>Actinomycetota</taxon>
        <taxon>Actinomycetes</taxon>
        <taxon>Streptosporangiales</taxon>
        <taxon>Thermomonosporaceae</taxon>
        <taxon>Actinomadura</taxon>
    </lineage>
</organism>
<keyword evidence="2" id="KW-0175">Coiled coil</keyword>
<keyword evidence="6" id="KW-1185">Reference proteome</keyword>
<comment type="caution">
    <text evidence="5">The sequence shown here is derived from an EMBL/GenBank/DDBJ whole genome shotgun (WGS) entry which is preliminary data.</text>
</comment>
<sequence>MSGTEHGTPEHGTPEHGTPEHGPEESPEHRPEQTPDRPPGLLDLLRPRTTLGQLAGGLLCVLLGFAVVTQVRSTQRDTTFATARQDELVGILSDLSQRSERLRGDLRDLEGTKAELERDVQGGTALEEARRRATTYGLLAGTLPAEGPGIELLIGDPRRAVRSINLLDTLQELRDAGAEVIQINEVRAGVNTYFLDAAAGVEADGRILRPPYRFLAIGDPHTMTTAVNIPGGVVRTLQNAGASVTVTQRAKLTVSAVRSE</sequence>
<keyword evidence="4" id="KW-0472">Membrane</keyword>
<protein>
    <submittedName>
        <fullName evidence="5">DUF881 domain-containing protein</fullName>
    </submittedName>
</protein>
<dbReference type="PANTHER" id="PTHR37313:SF2">
    <property type="entry name" value="UPF0749 PROTEIN YLXX"/>
    <property type="match status" value="1"/>
</dbReference>
<feature type="transmembrane region" description="Helical" evidence="4">
    <location>
        <begin position="50"/>
        <end position="68"/>
    </location>
</feature>
<dbReference type="Gene3D" id="3.30.70.1880">
    <property type="entry name" value="Protein of unknown function DUF881"/>
    <property type="match status" value="1"/>
</dbReference>
<feature type="coiled-coil region" evidence="2">
    <location>
        <begin position="92"/>
        <end position="119"/>
    </location>
</feature>
<evidence type="ECO:0000256" key="3">
    <source>
        <dbReference type="SAM" id="MobiDB-lite"/>
    </source>
</evidence>
<dbReference type="RefSeq" id="WP_344541243.1">
    <property type="nucleotide sequence ID" value="NZ_BAAATD010000003.1"/>
</dbReference>
<evidence type="ECO:0000256" key="1">
    <source>
        <dbReference type="ARBA" id="ARBA00009108"/>
    </source>
</evidence>
<comment type="similarity">
    <text evidence="1">Belongs to the UPF0749 family.</text>
</comment>
<name>A0ABN3PSS8_9ACTN</name>
<gene>
    <name evidence="5" type="ORF">GCM10010411_29350</name>
</gene>
<dbReference type="Pfam" id="PF05949">
    <property type="entry name" value="DUF881"/>
    <property type="match status" value="1"/>
</dbReference>
<reference evidence="5 6" key="1">
    <citation type="journal article" date="2019" name="Int. J. Syst. Evol. Microbiol.">
        <title>The Global Catalogue of Microorganisms (GCM) 10K type strain sequencing project: providing services to taxonomists for standard genome sequencing and annotation.</title>
        <authorList>
            <consortium name="The Broad Institute Genomics Platform"/>
            <consortium name="The Broad Institute Genome Sequencing Center for Infectious Disease"/>
            <person name="Wu L."/>
            <person name="Ma J."/>
        </authorList>
    </citation>
    <scope>NUCLEOTIDE SEQUENCE [LARGE SCALE GENOMIC DNA]</scope>
    <source>
        <strain evidence="5 6">JCM 6833</strain>
    </source>
</reference>
<dbReference type="PANTHER" id="PTHR37313">
    <property type="entry name" value="UPF0749 PROTEIN RV1825"/>
    <property type="match status" value="1"/>
</dbReference>
<dbReference type="EMBL" id="BAAATD010000003">
    <property type="protein sequence ID" value="GAA2594292.1"/>
    <property type="molecule type" value="Genomic_DNA"/>
</dbReference>
<evidence type="ECO:0000313" key="6">
    <source>
        <dbReference type="Proteomes" id="UP001501509"/>
    </source>
</evidence>
<evidence type="ECO:0000256" key="4">
    <source>
        <dbReference type="SAM" id="Phobius"/>
    </source>
</evidence>
<feature type="region of interest" description="Disordered" evidence="3">
    <location>
        <begin position="1"/>
        <end position="43"/>
    </location>
</feature>
<evidence type="ECO:0000256" key="2">
    <source>
        <dbReference type="SAM" id="Coils"/>
    </source>
</evidence>